<dbReference type="RefSeq" id="WP_145027117.1">
    <property type="nucleotide sequence ID" value="NZ_CP036271.1"/>
</dbReference>
<dbReference type="SUPFAM" id="SSF55347">
    <property type="entry name" value="Glyceraldehyde-3-phosphate dehydrogenase-like, C-terminal domain"/>
    <property type="match status" value="1"/>
</dbReference>
<dbReference type="EMBL" id="CP036271">
    <property type="protein sequence ID" value="QDT52614.1"/>
    <property type="molecule type" value="Genomic_DNA"/>
</dbReference>
<organism evidence="3 4">
    <name type="scientific">Caulifigura coniformis</name>
    <dbReference type="NCBI Taxonomy" id="2527983"/>
    <lineage>
        <taxon>Bacteria</taxon>
        <taxon>Pseudomonadati</taxon>
        <taxon>Planctomycetota</taxon>
        <taxon>Planctomycetia</taxon>
        <taxon>Planctomycetales</taxon>
        <taxon>Planctomycetaceae</taxon>
        <taxon>Caulifigura</taxon>
    </lineage>
</organism>
<dbReference type="InterPro" id="IPR050463">
    <property type="entry name" value="Gfo/Idh/MocA_oxidrdct_glycsds"/>
</dbReference>
<evidence type="ECO:0000259" key="1">
    <source>
        <dbReference type="Pfam" id="PF01408"/>
    </source>
</evidence>
<dbReference type="PANTHER" id="PTHR43818">
    <property type="entry name" value="BCDNA.GH03377"/>
    <property type="match status" value="1"/>
</dbReference>
<protein>
    <submittedName>
        <fullName evidence="3">Inositol 2-dehydrogenase</fullName>
        <ecNumber evidence="3">1.1.1.18</ecNumber>
    </submittedName>
</protein>
<feature type="domain" description="Gfo/Idh/MocA-like oxidoreductase N-terminal" evidence="1">
    <location>
        <begin position="41"/>
        <end position="162"/>
    </location>
</feature>
<name>A0A517S909_9PLAN</name>
<dbReference type="InterPro" id="IPR036291">
    <property type="entry name" value="NAD(P)-bd_dom_sf"/>
</dbReference>
<dbReference type="GO" id="GO:0050112">
    <property type="term" value="F:inositol 2-dehydrogenase (NAD+) activity"/>
    <property type="evidence" value="ECO:0007669"/>
    <property type="project" value="UniProtKB-EC"/>
</dbReference>
<dbReference type="Pfam" id="PF19051">
    <property type="entry name" value="GFO_IDH_MocA_C2"/>
    <property type="match status" value="1"/>
</dbReference>
<dbReference type="InterPro" id="IPR000683">
    <property type="entry name" value="Gfo/Idh/MocA-like_OxRdtase_N"/>
</dbReference>
<evidence type="ECO:0000313" key="4">
    <source>
        <dbReference type="Proteomes" id="UP000315700"/>
    </source>
</evidence>
<keyword evidence="4" id="KW-1185">Reference proteome</keyword>
<sequence length="415" mass="45375">MTNPPVDRRAFLQRSAGKAAVGVAAGLSGWLPAHAASHEPIRLGVIGVRSRGIELARAAARLPGVEIAALCDVDAAILHDAANRLDSPTTPREYSDYRQLLDDSRLHALIIATPDHWHASMTIDACRAGKDVYLESPATHSDAEWAQVVAVAARHQRVVQTGLQQRSGAFVQTAVKFLQAGGVGRVRFARAWMACRRKPIGRRGDSPAPAGVDYAAWLGPAPYREFNGNRFHGNWTRFWDYGAGELGLWGVHWLDVAAWALDLNGPVQVSAVGSRLHFADDQETPDTLTVHYQFQRPHPVEVAWEHRTWTVHGNEGRTSGIAFYGDDGTLVLDRGGWKVYDRKDSTAENGGDLDVPHLADFLRCVRTREEPAASLIVARRAEQLCHLGVQAYREQRLVTTEIGGALRTAAPPALG</sequence>
<dbReference type="KEGG" id="ccos:Pan44_06260"/>
<dbReference type="Gene3D" id="3.30.360.10">
    <property type="entry name" value="Dihydrodipicolinate Reductase, domain 2"/>
    <property type="match status" value="1"/>
</dbReference>
<dbReference type="OrthoDB" id="9788246at2"/>
<dbReference type="Pfam" id="PF01408">
    <property type="entry name" value="GFO_IDH_MocA"/>
    <property type="match status" value="1"/>
</dbReference>
<dbReference type="InParanoid" id="A0A517S909"/>
<evidence type="ECO:0000259" key="2">
    <source>
        <dbReference type="Pfam" id="PF19051"/>
    </source>
</evidence>
<feature type="domain" description="Gfo/Idh/MocA-like oxidoreductase bacterial type C-terminal" evidence="2">
    <location>
        <begin position="207"/>
        <end position="274"/>
    </location>
</feature>
<dbReference type="PROSITE" id="PS51318">
    <property type="entry name" value="TAT"/>
    <property type="match status" value="1"/>
</dbReference>
<dbReference type="GO" id="GO:0000166">
    <property type="term" value="F:nucleotide binding"/>
    <property type="evidence" value="ECO:0007669"/>
    <property type="project" value="InterPro"/>
</dbReference>
<dbReference type="Gene3D" id="3.40.50.720">
    <property type="entry name" value="NAD(P)-binding Rossmann-like Domain"/>
    <property type="match status" value="1"/>
</dbReference>
<dbReference type="InterPro" id="IPR043906">
    <property type="entry name" value="Gfo/Idh/MocA_OxRdtase_bact_C"/>
</dbReference>
<reference evidence="3 4" key="1">
    <citation type="submission" date="2019-02" db="EMBL/GenBank/DDBJ databases">
        <title>Deep-cultivation of Planctomycetes and their phenomic and genomic characterization uncovers novel biology.</title>
        <authorList>
            <person name="Wiegand S."/>
            <person name="Jogler M."/>
            <person name="Boedeker C."/>
            <person name="Pinto D."/>
            <person name="Vollmers J."/>
            <person name="Rivas-Marin E."/>
            <person name="Kohn T."/>
            <person name="Peeters S.H."/>
            <person name="Heuer A."/>
            <person name="Rast P."/>
            <person name="Oberbeckmann S."/>
            <person name="Bunk B."/>
            <person name="Jeske O."/>
            <person name="Meyerdierks A."/>
            <person name="Storesund J.E."/>
            <person name="Kallscheuer N."/>
            <person name="Luecker S."/>
            <person name="Lage O.M."/>
            <person name="Pohl T."/>
            <person name="Merkel B.J."/>
            <person name="Hornburger P."/>
            <person name="Mueller R.-W."/>
            <person name="Bruemmer F."/>
            <person name="Labrenz M."/>
            <person name="Spormann A.M."/>
            <person name="Op den Camp H."/>
            <person name="Overmann J."/>
            <person name="Amann R."/>
            <person name="Jetten M.S.M."/>
            <person name="Mascher T."/>
            <person name="Medema M.H."/>
            <person name="Devos D.P."/>
            <person name="Kaster A.-K."/>
            <person name="Ovreas L."/>
            <person name="Rohde M."/>
            <person name="Galperin M.Y."/>
            <person name="Jogler C."/>
        </authorList>
    </citation>
    <scope>NUCLEOTIDE SEQUENCE [LARGE SCALE GENOMIC DNA]</scope>
    <source>
        <strain evidence="3 4">Pan44</strain>
    </source>
</reference>
<dbReference type="InterPro" id="IPR006311">
    <property type="entry name" value="TAT_signal"/>
</dbReference>
<gene>
    <name evidence="3" type="primary">iolG_3</name>
    <name evidence="3" type="ORF">Pan44_06260</name>
</gene>
<dbReference type="EC" id="1.1.1.18" evidence="3"/>
<dbReference type="SUPFAM" id="SSF51735">
    <property type="entry name" value="NAD(P)-binding Rossmann-fold domains"/>
    <property type="match status" value="1"/>
</dbReference>
<dbReference type="PANTHER" id="PTHR43818:SF5">
    <property type="entry name" value="OXIDOREDUCTASE FAMILY PROTEIN"/>
    <property type="match status" value="1"/>
</dbReference>
<proteinExistence type="predicted"/>
<dbReference type="Proteomes" id="UP000315700">
    <property type="component" value="Chromosome"/>
</dbReference>
<accession>A0A517S909</accession>
<evidence type="ECO:0000313" key="3">
    <source>
        <dbReference type="EMBL" id="QDT52614.1"/>
    </source>
</evidence>
<dbReference type="AlphaFoldDB" id="A0A517S909"/>
<keyword evidence="3" id="KW-0560">Oxidoreductase</keyword>